<feature type="domain" description="Calcineurin-like phosphoesterase" evidence="1">
    <location>
        <begin position="3"/>
        <end position="174"/>
    </location>
</feature>
<dbReference type="SUPFAM" id="SSF56300">
    <property type="entry name" value="Metallo-dependent phosphatases"/>
    <property type="match status" value="1"/>
</dbReference>
<dbReference type="GO" id="GO:0008803">
    <property type="term" value="F:bis(5'-nucleosyl)-tetraphosphatase (symmetrical) activity"/>
    <property type="evidence" value="ECO:0007669"/>
    <property type="project" value="TreeGrafter"/>
</dbReference>
<dbReference type="GO" id="GO:0110154">
    <property type="term" value="P:RNA decapping"/>
    <property type="evidence" value="ECO:0007669"/>
    <property type="project" value="TreeGrafter"/>
</dbReference>
<evidence type="ECO:0000259" key="1">
    <source>
        <dbReference type="Pfam" id="PF00149"/>
    </source>
</evidence>
<reference evidence="2" key="2">
    <citation type="submission" date="2021-08" db="EMBL/GenBank/DDBJ databases">
        <authorList>
            <person name="Tani A."/>
            <person name="Ola A."/>
            <person name="Ogura Y."/>
            <person name="Katsura K."/>
            <person name="Hayashi T."/>
        </authorList>
    </citation>
    <scope>NUCLEOTIDE SEQUENCE</scope>
    <source>
        <strain evidence="2">JCM 32048</strain>
    </source>
</reference>
<dbReference type="Proteomes" id="UP001055286">
    <property type="component" value="Unassembled WGS sequence"/>
</dbReference>
<name>A0AA37HIB0_9HYPH</name>
<reference evidence="2" key="1">
    <citation type="journal article" date="2016" name="Front. Microbiol.">
        <title>Genome Sequence of the Piezophilic, Mesophilic Sulfate-Reducing Bacterium Desulfovibrio indicus J2T.</title>
        <authorList>
            <person name="Cao J."/>
            <person name="Maignien L."/>
            <person name="Shao Z."/>
            <person name="Alain K."/>
            <person name="Jebbar M."/>
        </authorList>
    </citation>
    <scope>NUCLEOTIDE SEQUENCE</scope>
    <source>
        <strain evidence="2">JCM 32048</strain>
    </source>
</reference>
<dbReference type="Gene3D" id="3.60.21.10">
    <property type="match status" value="1"/>
</dbReference>
<dbReference type="GO" id="GO:0005737">
    <property type="term" value="C:cytoplasm"/>
    <property type="evidence" value="ECO:0007669"/>
    <property type="project" value="TreeGrafter"/>
</dbReference>
<accession>A0AA37HIB0</accession>
<protein>
    <submittedName>
        <fullName evidence="2">Bis(5'-nucleosyl)-tetraphosphatase, symmetrical</fullName>
    </submittedName>
</protein>
<dbReference type="GO" id="GO:0016791">
    <property type="term" value="F:phosphatase activity"/>
    <property type="evidence" value="ECO:0007669"/>
    <property type="project" value="TreeGrafter"/>
</dbReference>
<evidence type="ECO:0000313" key="3">
    <source>
        <dbReference type="Proteomes" id="UP001055286"/>
    </source>
</evidence>
<gene>
    <name evidence="2" type="primary">apaH_2</name>
    <name evidence="2" type="ORF">MPEAHAMD_6480</name>
</gene>
<sequence length="231" mass="25818">MSRTYAIADLHGRYDLLCAALDAIKRHGGGKIVTLGDYVDRGAESAAIVHLLRLMQQKDPDQVVCLAGNHEDMMVRAGKDWESFWRWVMNGGRETLASYGINHIDDVPAEDRAWLAALPTLHQDAHRIYVHAGLRPDKPIEPERRKDRLWIRDAFLELEHDFGKHVVHGHTPVQDGPDRRRFRTNLDTRAWRSGRLVIGVFDDGIAGGPVDLIEVVGTTALELGLGSEPAA</sequence>
<dbReference type="PANTHER" id="PTHR42850">
    <property type="entry name" value="METALLOPHOSPHOESTERASE"/>
    <property type="match status" value="1"/>
</dbReference>
<dbReference type="InterPro" id="IPR004843">
    <property type="entry name" value="Calcineurin-like_PHP"/>
</dbReference>
<evidence type="ECO:0000313" key="2">
    <source>
        <dbReference type="EMBL" id="GJD66283.1"/>
    </source>
</evidence>
<dbReference type="PANTHER" id="PTHR42850:SF4">
    <property type="entry name" value="ZINC-DEPENDENT ENDOPOLYPHOSPHATASE"/>
    <property type="match status" value="1"/>
</dbReference>
<organism evidence="2 3">
    <name type="scientific">Methylobacterium frigidaeris</name>
    <dbReference type="NCBI Taxonomy" id="2038277"/>
    <lineage>
        <taxon>Bacteria</taxon>
        <taxon>Pseudomonadati</taxon>
        <taxon>Pseudomonadota</taxon>
        <taxon>Alphaproteobacteria</taxon>
        <taxon>Hyphomicrobiales</taxon>
        <taxon>Methylobacteriaceae</taxon>
        <taxon>Methylobacterium</taxon>
    </lineage>
</organism>
<proteinExistence type="predicted"/>
<dbReference type="AlphaFoldDB" id="A0AA37HIB0"/>
<dbReference type="Pfam" id="PF00149">
    <property type="entry name" value="Metallophos"/>
    <property type="match status" value="1"/>
</dbReference>
<comment type="caution">
    <text evidence="2">The sequence shown here is derived from an EMBL/GenBank/DDBJ whole genome shotgun (WGS) entry which is preliminary data.</text>
</comment>
<dbReference type="InterPro" id="IPR029052">
    <property type="entry name" value="Metallo-depent_PP-like"/>
</dbReference>
<dbReference type="CDD" id="cd00144">
    <property type="entry name" value="MPP_PPP_family"/>
    <property type="match status" value="1"/>
</dbReference>
<dbReference type="EMBL" id="BPQJ01000060">
    <property type="protein sequence ID" value="GJD66283.1"/>
    <property type="molecule type" value="Genomic_DNA"/>
</dbReference>
<dbReference type="RefSeq" id="WP_099904568.1">
    <property type="nucleotide sequence ID" value="NZ_BPQJ01000060.1"/>
</dbReference>
<keyword evidence="3" id="KW-1185">Reference proteome</keyword>
<dbReference type="InterPro" id="IPR050126">
    <property type="entry name" value="Ap4A_hydrolase"/>
</dbReference>